<dbReference type="EMBL" id="JAPRAT010000014">
    <property type="protein sequence ID" value="MCZ0703227.1"/>
    <property type="molecule type" value="Genomic_DNA"/>
</dbReference>
<dbReference type="AlphaFoldDB" id="A0A9J6RCZ9"/>
<name>A0A9J6RCZ9_9BACI</name>
<dbReference type="RefSeq" id="WP_268779998.1">
    <property type="nucleotide sequence ID" value="NZ_JAPRAT010000014.1"/>
</dbReference>
<keyword evidence="3" id="KW-1185">Reference proteome</keyword>
<evidence type="ECO:0000313" key="3">
    <source>
        <dbReference type="Proteomes" id="UP001084197"/>
    </source>
</evidence>
<sequence length="222" mass="25880">MKLIKVSVFVLLLSSITFSTVFAEEDTDRVIIEEVEDRVVSNYLEDQEIALTYIDEHLRDSYETMYIDWDENNENKLVFLFRDPVDTAHQEAIRALVEEPSAIVFDEVLYTKEELIAKQKEIEAGGLEYDNFTINYLSSNVMNGTVNVGIVPYSEENAQILYQAYGNDMIVVEQGDEFTTMEMGIMARTSDQDAVEEIKEEEEEELNFFQRLFRAIRSWFPW</sequence>
<dbReference type="Proteomes" id="UP001084197">
    <property type="component" value="Unassembled WGS sequence"/>
</dbReference>
<evidence type="ECO:0008006" key="4">
    <source>
        <dbReference type="Google" id="ProtNLM"/>
    </source>
</evidence>
<reference evidence="2" key="1">
    <citation type="submission" date="2022-11" db="EMBL/GenBank/DDBJ databases">
        <title>WGS of Natronobacillus azotifigens 24KS-1, an anaerobic diazotrophic haloalkaliphile from soda-rich habitats.</title>
        <authorList>
            <person name="Sorokin D.Y."/>
            <person name="Merkel A.Y."/>
        </authorList>
    </citation>
    <scope>NUCLEOTIDE SEQUENCE</scope>
    <source>
        <strain evidence="2">24KS-1</strain>
    </source>
</reference>
<comment type="caution">
    <text evidence="2">The sequence shown here is derived from an EMBL/GenBank/DDBJ whole genome shotgun (WGS) entry which is preliminary data.</text>
</comment>
<proteinExistence type="predicted"/>
<keyword evidence="1" id="KW-0732">Signal</keyword>
<protein>
    <recommendedName>
        <fullName evidence="4">DUF4252 domain-containing protein</fullName>
    </recommendedName>
</protein>
<feature type="chain" id="PRO_5039918506" description="DUF4252 domain-containing protein" evidence="1">
    <location>
        <begin position="24"/>
        <end position="222"/>
    </location>
</feature>
<evidence type="ECO:0000256" key="1">
    <source>
        <dbReference type="SAM" id="SignalP"/>
    </source>
</evidence>
<feature type="signal peptide" evidence="1">
    <location>
        <begin position="1"/>
        <end position="23"/>
    </location>
</feature>
<evidence type="ECO:0000313" key="2">
    <source>
        <dbReference type="EMBL" id="MCZ0703227.1"/>
    </source>
</evidence>
<organism evidence="2 3">
    <name type="scientific">Natronobacillus azotifigens</name>
    <dbReference type="NCBI Taxonomy" id="472978"/>
    <lineage>
        <taxon>Bacteria</taxon>
        <taxon>Bacillati</taxon>
        <taxon>Bacillota</taxon>
        <taxon>Bacilli</taxon>
        <taxon>Bacillales</taxon>
        <taxon>Bacillaceae</taxon>
        <taxon>Natronobacillus</taxon>
    </lineage>
</organism>
<accession>A0A9J6RCZ9</accession>
<gene>
    <name evidence="2" type="ORF">OWO01_08380</name>
</gene>